<evidence type="ECO:0008006" key="2">
    <source>
        <dbReference type="Google" id="ProtNLM"/>
    </source>
</evidence>
<reference evidence="1" key="1">
    <citation type="submission" date="2018-05" db="EMBL/GenBank/DDBJ databases">
        <authorList>
            <person name="Lanie J.A."/>
            <person name="Ng W.-L."/>
            <person name="Kazmierczak K.M."/>
            <person name="Andrzejewski T.M."/>
            <person name="Davidsen T.M."/>
            <person name="Wayne K.J."/>
            <person name="Tettelin H."/>
            <person name="Glass J.I."/>
            <person name="Rusch D."/>
            <person name="Podicherti R."/>
            <person name="Tsui H.-C.T."/>
            <person name="Winkler M.E."/>
        </authorList>
    </citation>
    <scope>NUCLEOTIDE SEQUENCE</scope>
</reference>
<dbReference type="EMBL" id="UINC01116455">
    <property type="protein sequence ID" value="SVC88210.1"/>
    <property type="molecule type" value="Genomic_DNA"/>
</dbReference>
<name>A0A382QTI0_9ZZZZ</name>
<accession>A0A382QTI0</accession>
<feature type="non-terminal residue" evidence="1">
    <location>
        <position position="328"/>
    </location>
</feature>
<organism evidence="1">
    <name type="scientific">marine metagenome</name>
    <dbReference type="NCBI Taxonomy" id="408172"/>
    <lineage>
        <taxon>unclassified sequences</taxon>
        <taxon>metagenomes</taxon>
        <taxon>ecological metagenomes</taxon>
    </lineage>
</organism>
<dbReference type="AlphaFoldDB" id="A0A382QTI0"/>
<gene>
    <name evidence="1" type="ORF">METZ01_LOCUS341064</name>
</gene>
<sequence>MLELVQPQFATSPGHVVFAEYVGADWCGPCQNGGSPSMTALNNNFPDEFTFLSYFESGGSYPPDPLSRRSHVMSSSTGIPTASFGDASSGNYHVVGAASGTTAYDSQFSSGGNMQNVNDYSVSVIQTVNGANMDIDVVATYLGSTPSVTVHVLAVVTEHVSPDTYNDGTTHPHNVIREWLLNSGNNAFRTVQLSPNTPATLSWQEPISTARSYGSTTAAQNFNTVAALMDGPSSTYNNVFTAGDSTMNPMDLSVTALTITNDDSNYEGFLAGETLSIEGTVKNTGTEDYSDGGSIQLYHIDGATENAIGQATSLNNLNVGQTQTVNTQ</sequence>
<protein>
    <recommendedName>
        <fullName evidence="2">Thioredoxin domain-containing protein</fullName>
    </recommendedName>
</protein>
<evidence type="ECO:0000313" key="1">
    <source>
        <dbReference type="EMBL" id="SVC88210.1"/>
    </source>
</evidence>
<proteinExistence type="predicted"/>